<dbReference type="InterPro" id="IPR046357">
    <property type="entry name" value="PPIase_dom_sf"/>
</dbReference>
<keyword evidence="3" id="KW-1185">Reference proteome</keyword>
<name>A0AA39D0D2_9EURO</name>
<feature type="region of interest" description="Disordered" evidence="1">
    <location>
        <begin position="1"/>
        <end position="23"/>
    </location>
</feature>
<gene>
    <name evidence="2" type="ORF">H2204_004947</name>
</gene>
<dbReference type="AlphaFoldDB" id="A0AA39D0D2"/>
<accession>A0AA39D0D2</accession>
<organism evidence="2 3">
    <name type="scientific">Knufia peltigerae</name>
    <dbReference type="NCBI Taxonomy" id="1002370"/>
    <lineage>
        <taxon>Eukaryota</taxon>
        <taxon>Fungi</taxon>
        <taxon>Dikarya</taxon>
        <taxon>Ascomycota</taxon>
        <taxon>Pezizomycotina</taxon>
        <taxon>Eurotiomycetes</taxon>
        <taxon>Chaetothyriomycetidae</taxon>
        <taxon>Chaetothyriales</taxon>
        <taxon>Trichomeriaceae</taxon>
        <taxon>Knufia</taxon>
    </lineage>
</organism>
<dbReference type="Gene3D" id="3.10.50.40">
    <property type="match status" value="1"/>
</dbReference>
<protein>
    <submittedName>
        <fullName evidence="2">Uncharacterized protein</fullName>
    </submittedName>
</protein>
<dbReference type="SUPFAM" id="SSF54534">
    <property type="entry name" value="FKBP-like"/>
    <property type="match status" value="1"/>
</dbReference>
<proteinExistence type="predicted"/>
<evidence type="ECO:0000256" key="1">
    <source>
        <dbReference type="SAM" id="MobiDB-lite"/>
    </source>
</evidence>
<dbReference type="EMBL" id="JAPDRN010000026">
    <property type="protein sequence ID" value="KAJ9637024.1"/>
    <property type="molecule type" value="Genomic_DNA"/>
</dbReference>
<evidence type="ECO:0000313" key="3">
    <source>
        <dbReference type="Proteomes" id="UP001172681"/>
    </source>
</evidence>
<dbReference type="Proteomes" id="UP001172681">
    <property type="component" value="Unassembled WGS sequence"/>
</dbReference>
<comment type="caution">
    <text evidence="2">The sequence shown here is derived from an EMBL/GenBank/DDBJ whole genome shotgun (WGS) entry which is preliminary data.</text>
</comment>
<sequence>MPPTQLQKKLVRPGNGQDFPKTGDEVTIEYTGWLYDGSKADNDYKGKQYVMTGPDQQCQSHFLIYAPPGSTAHEVVVISRLPSGLGG</sequence>
<evidence type="ECO:0000313" key="2">
    <source>
        <dbReference type="EMBL" id="KAJ9637024.1"/>
    </source>
</evidence>
<reference evidence="2" key="1">
    <citation type="submission" date="2022-10" db="EMBL/GenBank/DDBJ databases">
        <title>Culturing micro-colonial fungi from biological soil crusts in the Mojave desert and describing Neophaeococcomyces mojavensis, and introducing the new genera and species Taxawa tesnikishii.</title>
        <authorList>
            <person name="Kurbessoian T."/>
            <person name="Stajich J.E."/>
        </authorList>
    </citation>
    <scope>NUCLEOTIDE SEQUENCE</scope>
    <source>
        <strain evidence="2">TK_35</strain>
    </source>
</reference>
<dbReference type="GO" id="GO:0003755">
    <property type="term" value="F:peptidyl-prolyl cis-trans isomerase activity"/>
    <property type="evidence" value="ECO:0007669"/>
    <property type="project" value="InterPro"/>
</dbReference>